<proteinExistence type="predicted"/>
<reference evidence="1" key="1">
    <citation type="submission" date="2020-04" db="EMBL/GenBank/DDBJ databases">
        <authorList>
            <person name="Chiriac C."/>
            <person name="Salcher M."/>
            <person name="Ghai R."/>
            <person name="Kavagutti S V."/>
        </authorList>
    </citation>
    <scope>NUCLEOTIDE SEQUENCE</scope>
</reference>
<accession>A0A6J5MTF4</accession>
<protein>
    <submittedName>
        <fullName evidence="1">Uncharacterized protein</fullName>
    </submittedName>
</protein>
<gene>
    <name evidence="1" type="ORF">UFOVP538_25</name>
</gene>
<name>A0A6J5MTF4_9CAUD</name>
<sequence length="414" mass="44945">MTLPATISVSFDFSQGATFGYPFTVGDEKYGVIGVSQFASSEVPDPVVDLSDVTRQITIRRGRNIMRDTYEAGTCTVRVLDPDSNFNPQNVSSPYFGFLTPLRKIRVAATTATTQQFLFSGYVQDYRYTYPQGQEIGYVDIVCSDAFRLLSMANVATIADSGAGQTTGTRIGKILDQVDFPTNMRIIDAGTTTCQADPATTRSSLSAIQVAEFTEQGAFFFRTDGTAEFKDRNDVVGSLAATPIQFNQTTGIPYADLKFAFDDKLIINDVTMTRVGGTTVSSFNAASIAKYFPHGMNVENLIAQTDAQVQDIANIYQATRAETTIRIDSMTVDLLDPNVPTDTMIGLDYFQNLEITNIQPDGSTIVKTLQAQGLGWDITPNSMKCTVTTLEPIVEGFIIGSSTSGIIGTSIMGY</sequence>
<organism evidence="1">
    <name type="scientific">uncultured Caudovirales phage</name>
    <dbReference type="NCBI Taxonomy" id="2100421"/>
    <lineage>
        <taxon>Viruses</taxon>
        <taxon>Duplodnaviria</taxon>
        <taxon>Heunggongvirae</taxon>
        <taxon>Uroviricota</taxon>
        <taxon>Caudoviricetes</taxon>
        <taxon>Peduoviridae</taxon>
        <taxon>Maltschvirus</taxon>
        <taxon>Maltschvirus maltsch</taxon>
    </lineage>
</organism>
<evidence type="ECO:0000313" key="1">
    <source>
        <dbReference type="EMBL" id="CAB4149281.1"/>
    </source>
</evidence>
<dbReference type="EMBL" id="LR796514">
    <property type="protein sequence ID" value="CAB4149281.1"/>
    <property type="molecule type" value="Genomic_DNA"/>
</dbReference>